<protein>
    <submittedName>
        <fullName evidence="6">FAD/FMN-dependent dehydrogenase</fullName>
    </submittedName>
</protein>
<dbReference type="FunFam" id="1.10.45.10:FF:000001">
    <property type="entry name" value="D-lactate dehydrogenase mitochondrial"/>
    <property type="match status" value="1"/>
</dbReference>
<dbReference type="InterPro" id="IPR051914">
    <property type="entry name" value="FAD-linked_OxidoTrans_Type4"/>
</dbReference>
<dbReference type="SUPFAM" id="SSF56176">
    <property type="entry name" value="FAD-binding/transporter-associated domain-like"/>
    <property type="match status" value="1"/>
</dbReference>
<dbReference type="AlphaFoldDB" id="J7J360"/>
<dbReference type="HOGENOM" id="CLU_017779_9_2_9"/>
<evidence type="ECO:0000259" key="5">
    <source>
        <dbReference type="PROSITE" id="PS51387"/>
    </source>
</evidence>
<feature type="domain" description="FAD-binding PCMH-type" evidence="5">
    <location>
        <begin position="42"/>
        <end position="220"/>
    </location>
</feature>
<dbReference type="Gene3D" id="1.10.45.10">
    <property type="entry name" value="Vanillyl-alcohol Oxidase, Chain A, domain 4"/>
    <property type="match status" value="1"/>
</dbReference>
<dbReference type="Proteomes" id="UP000005262">
    <property type="component" value="Chromosome"/>
</dbReference>
<dbReference type="Gene3D" id="3.30.70.2190">
    <property type="match status" value="1"/>
</dbReference>
<evidence type="ECO:0000256" key="2">
    <source>
        <dbReference type="ARBA" id="ARBA00022630"/>
    </source>
</evidence>
<sequence length="466" mass="51387">MNNYKTLDAKDREFLVSLLGEERVYTGEAISDDFSHDELGGISRLPDVLVDVLSTDEVSKIMSYANENNIPVVARGSGTGLVGASVPIFGGIMLNMCGMNKILELDEENLTLTLEPGVLLMEISKYVEEHDLFYPPDPGEKSATIAGNINTNAGGMRAVKYGVTRDYIRGLEVVLPTGKVINVGGKVVKNSSGYSVKDLICGSEGTLGIVTKVILKLIPLPKKAISLLIPFPDLDSAISTVPKIIKSKSIPTAIEFMQREVILAAEEFLGKKFPDNSSDAYLLLTFDGNSTEELEKDYEKVANICLAEGALDAFIIDTDERKEAVWSARGAFLEAVKASTTDMDECDVVVPRNRVAEFIKYTDLLQEQFNVRIRSFGHAGDGNLHVYVLKDKLSDEAWKIKLAEVFEAMYRKSRELHGLVSGEHGIGYAKKGYMFDQYEPDYVELMRNIKLAFDPKNILNPGKVCE</sequence>
<keyword evidence="4" id="KW-0560">Oxidoreductase</keyword>
<dbReference type="InterPro" id="IPR016166">
    <property type="entry name" value="FAD-bd_PCMH"/>
</dbReference>
<keyword evidence="2" id="KW-0285">Flavoprotein</keyword>
<proteinExistence type="predicted"/>
<dbReference type="Gene3D" id="3.30.70.2740">
    <property type="match status" value="1"/>
</dbReference>
<name>J7J360_DESMD</name>
<dbReference type="Gene3D" id="3.30.465.10">
    <property type="match status" value="1"/>
</dbReference>
<dbReference type="Pfam" id="PF01565">
    <property type="entry name" value="FAD_binding_4"/>
    <property type="match status" value="1"/>
</dbReference>
<dbReference type="STRING" id="768704.Desmer_3556"/>
<dbReference type="Pfam" id="PF02913">
    <property type="entry name" value="FAD-oxidase_C"/>
    <property type="match status" value="1"/>
</dbReference>
<accession>J7J360</accession>
<evidence type="ECO:0000313" key="6">
    <source>
        <dbReference type="EMBL" id="AFQ45396.1"/>
    </source>
</evidence>
<dbReference type="GO" id="GO:0071949">
    <property type="term" value="F:FAD binding"/>
    <property type="evidence" value="ECO:0007669"/>
    <property type="project" value="InterPro"/>
</dbReference>
<dbReference type="InterPro" id="IPR006094">
    <property type="entry name" value="Oxid_FAD_bind_N"/>
</dbReference>
<dbReference type="GO" id="GO:0016491">
    <property type="term" value="F:oxidoreductase activity"/>
    <property type="evidence" value="ECO:0007669"/>
    <property type="project" value="UniProtKB-KW"/>
</dbReference>
<keyword evidence="3" id="KW-0274">FAD</keyword>
<comment type="cofactor">
    <cofactor evidence="1">
        <name>FAD</name>
        <dbReference type="ChEBI" id="CHEBI:57692"/>
    </cofactor>
</comment>
<reference evidence="6 7" key="1">
    <citation type="journal article" date="2012" name="J. Bacteriol.">
        <title>Complete genome sequences of Desulfosporosinus orientis DSM765T, Desulfosporosinus youngiae DSM17734T, Desulfosporosinus meridiei DSM13257T, and Desulfosporosinus acidiphilus DSM22704T.</title>
        <authorList>
            <person name="Pester M."/>
            <person name="Brambilla E."/>
            <person name="Alazard D."/>
            <person name="Rattei T."/>
            <person name="Weinmaier T."/>
            <person name="Han J."/>
            <person name="Lucas S."/>
            <person name="Lapidus A."/>
            <person name="Cheng J.F."/>
            <person name="Goodwin L."/>
            <person name="Pitluck S."/>
            <person name="Peters L."/>
            <person name="Ovchinnikova G."/>
            <person name="Teshima H."/>
            <person name="Detter J.C."/>
            <person name="Han C.S."/>
            <person name="Tapia R."/>
            <person name="Land M.L."/>
            <person name="Hauser L."/>
            <person name="Kyrpides N.C."/>
            <person name="Ivanova N.N."/>
            <person name="Pagani I."/>
            <person name="Huntmann M."/>
            <person name="Wei C.L."/>
            <person name="Davenport K.W."/>
            <person name="Daligault H."/>
            <person name="Chain P.S."/>
            <person name="Chen A."/>
            <person name="Mavromatis K."/>
            <person name="Markowitz V."/>
            <person name="Szeto E."/>
            <person name="Mikhailova N."/>
            <person name="Pati A."/>
            <person name="Wagner M."/>
            <person name="Woyke T."/>
            <person name="Ollivier B."/>
            <person name="Klenk H.P."/>
            <person name="Spring S."/>
            <person name="Loy A."/>
        </authorList>
    </citation>
    <scope>NUCLEOTIDE SEQUENCE [LARGE SCALE GENOMIC DNA]</scope>
    <source>
        <strain evidence="7">ATCC BAA-275 / DSM 13257 / NCIMB 13706 / S10</strain>
    </source>
</reference>
<dbReference type="SUPFAM" id="SSF55103">
    <property type="entry name" value="FAD-linked oxidases, C-terminal domain"/>
    <property type="match status" value="1"/>
</dbReference>
<dbReference type="PROSITE" id="PS51387">
    <property type="entry name" value="FAD_PCMH"/>
    <property type="match status" value="1"/>
</dbReference>
<dbReference type="InterPro" id="IPR036318">
    <property type="entry name" value="FAD-bd_PCMH-like_sf"/>
</dbReference>
<evidence type="ECO:0000313" key="7">
    <source>
        <dbReference type="Proteomes" id="UP000005262"/>
    </source>
</evidence>
<organism evidence="6 7">
    <name type="scientific">Desulfosporosinus meridiei (strain ATCC BAA-275 / DSM 13257 / KCTC 12902 / NCIMB 13706 / S10)</name>
    <dbReference type="NCBI Taxonomy" id="768704"/>
    <lineage>
        <taxon>Bacteria</taxon>
        <taxon>Bacillati</taxon>
        <taxon>Bacillota</taxon>
        <taxon>Clostridia</taxon>
        <taxon>Eubacteriales</taxon>
        <taxon>Desulfitobacteriaceae</taxon>
        <taxon>Desulfosporosinus</taxon>
    </lineage>
</organism>
<dbReference type="eggNOG" id="COG0277">
    <property type="taxonomic scope" value="Bacteria"/>
</dbReference>
<dbReference type="InterPro" id="IPR016169">
    <property type="entry name" value="FAD-bd_PCMH_sub2"/>
</dbReference>
<dbReference type="EMBL" id="CP003629">
    <property type="protein sequence ID" value="AFQ45396.1"/>
    <property type="molecule type" value="Genomic_DNA"/>
</dbReference>
<reference evidence="7" key="2">
    <citation type="submission" date="2012-08" db="EMBL/GenBank/DDBJ databases">
        <title>Finished genome of Desulfosporosinus meridiei DSM 13257.</title>
        <authorList>
            <person name="Huntemann M."/>
            <person name="Wei C.-L."/>
            <person name="Han J."/>
            <person name="Detter J.C."/>
            <person name="Han C."/>
            <person name="Davenport K."/>
            <person name="Daligault H."/>
            <person name="Erkkila T."/>
            <person name="Gu W."/>
            <person name="Munk A.C.C."/>
            <person name="Teshima H."/>
            <person name="Xu Y."/>
            <person name="Chain P."/>
            <person name="Tapia R."/>
            <person name="Chen A."/>
            <person name="Krypides N."/>
            <person name="Mavromatis K."/>
            <person name="Markowitz V."/>
            <person name="Szeto E."/>
            <person name="Ivanova N."/>
            <person name="Mikhailova N."/>
            <person name="Ovchinnikova G."/>
            <person name="Pagani I."/>
            <person name="Pati A."/>
            <person name="Goodwin L."/>
            <person name="Peters L."/>
            <person name="Pitluck S."/>
            <person name="Woyke T."/>
            <person name="Pester M."/>
            <person name="Spring S."/>
            <person name="Ollivier B."/>
            <person name="Rattei T."/>
            <person name="Klenk H.-P."/>
            <person name="Wagner M."/>
            <person name="Loy A."/>
        </authorList>
    </citation>
    <scope>NUCLEOTIDE SEQUENCE [LARGE SCALE GENOMIC DNA]</scope>
    <source>
        <strain evidence="7">ATCC BAA-275 / DSM 13257 / NCIMB 13706 / S10</strain>
    </source>
</reference>
<dbReference type="InterPro" id="IPR004113">
    <property type="entry name" value="FAD-bd_oxidored_4_C"/>
</dbReference>
<dbReference type="KEGG" id="dmi:Desmer_3556"/>
<dbReference type="RefSeq" id="WP_014904305.1">
    <property type="nucleotide sequence ID" value="NC_018515.1"/>
</dbReference>
<dbReference type="PANTHER" id="PTHR42934:SF2">
    <property type="entry name" value="GLYCOLATE OXIDASE SUBUNIT GLCD"/>
    <property type="match status" value="1"/>
</dbReference>
<gene>
    <name evidence="6" type="ordered locus">Desmer_3556</name>
</gene>
<dbReference type="OrthoDB" id="9767256at2"/>
<dbReference type="InterPro" id="IPR016171">
    <property type="entry name" value="Vanillyl_alc_oxidase_C-sub2"/>
</dbReference>
<dbReference type="PANTHER" id="PTHR42934">
    <property type="entry name" value="GLYCOLATE OXIDASE SUBUNIT GLCD"/>
    <property type="match status" value="1"/>
</dbReference>
<evidence type="ECO:0000256" key="4">
    <source>
        <dbReference type="ARBA" id="ARBA00023002"/>
    </source>
</evidence>
<dbReference type="InterPro" id="IPR016164">
    <property type="entry name" value="FAD-linked_Oxase-like_C"/>
</dbReference>
<evidence type="ECO:0000256" key="1">
    <source>
        <dbReference type="ARBA" id="ARBA00001974"/>
    </source>
</evidence>
<keyword evidence="7" id="KW-1185">Reference proteome</keyword>
<evidence type="ECO:0000256" key="3">
    <source>
        <dbReference type="ARBA" id="ARBA00022827"/>
    </source>
</evidence>